<evidence type="ECO:0000313" key="20">
    <source>
        <dbReference type="Proteomes" id="UP000751190"/>
    </source>
</evidence>
<evidence type="ECO:0000256" key="10">
    <source>
        <dbReference type="ARBA" id="ARBA00022842"/>
    </source>
</evidence>
<dbReference type="Pfam" id="PF01066">
    <property type="entry name" value="CDP-OH_P_transf"/>
    <property type="match status" value="1"/>
</dbReference>
<keyword evidence="15 16" id="KW-1208">Phospholipid metabolism</keyword>
<evidence type="ECO:0000313" key="19">
    <source>
        <dbReference type="EMBL" id="KAG8460662.1"/>
    </source>
</evidence>
<evidence type="ECO:0000256" key="18">
    <source>
        <dbReference type="SAM" id="Phobius"/>
    </source>
</evidence>
<evidence type="ECO:0000256" key="9">
    <source>
        <dbReference type="ARBA" id="ARBA00022723"/>
    </source>
</evidence>
<keyword evidence="7 16" id="KW-0808">Transferase</keyword>
<evidence type="ECO:0000256" key="11">
    <source>
        <dbReference type="ARBA" id="ARBA00022989"/>
    </source>
</evidence>
<proteinExistence type="inferred from homology"/>
<keyword evidence="6 16" id="KW-0444">Lipid biosynthesis</keyword>
<dbReference type="GO" id="GO:0006661">
    <property type="term" value="P:phosphatidylinositol biosynthetic process"/>
    <property type="evidence" value="ECO:0007669"/>
    <property type="project" value="TreeGrafter"/>
</dbReference>
<dbReference type="InterPro" id="IPR000462">
    <property type="entry name" value="CDP-OH_P_trans"/>
</dbReference>
<sequence>MGGSVYFFVPNLIGYVRVALNFVALHYALSDYRVSLACYAASALLDAADGYAARALGQSSLFGTVLDMVTDRTATACLCVVLAHLYPAYLVHFCALITLDIFSHWAHVYASALTMAATHKSSTNLIVRLYYHKPVLFCVCAGNELFYMFLYLHAFAPGPVVTTLDVPFFARPVRCTATAAAVLAVAPVFAFKQLTNVLQMVIAFADINAYERARKAE</sequence>
<keyword evidence="12 16" id="KW-0443">Lipid metabolism</keyword>
<evidence type="ECO:0000256" key="14">
    <source>
        <dbReference type="ARBA" id="ARBA00023209"/>
    </source>
</evidence>
<dbReference type="AlphaFoldDB" id="A0A8J5XBT6"/>
<evidence type="ECO:0000256" key="2">
    <source>
        <dbReference type="ARBA" id="ARBA00001946"/>
    </source>
</evidence>
<reference evidence="19" key="1">
    <citation type="submission" date="2021-05" db="EMBL/GenBank/DDBJ databases">
        <title>The genome of the haptophyte Pavlova lutheri (Diacronema luteri, Pavlovales) - a model for lipid biosynthesis in eukaryotic algae.</title>
        <authorList>
            <person name="Hulatt C.J."/>
            <person name="Posewitz M.C."/>
        </authorList>
    </citation>
    <scope>NUCLEOTIDE SEQUENCE</scope>
    <source>
        <strain evidence="19">NIVA-4/92</strain>
    </source>
</reference>
<comment type="cofactor">
    <cofactor evidence="1">
        <name>Mn(2+)</name>
        <dbReference type="ChEBI" id="CHEBI:29035"/>
    </cofactor>
</comment>
<gene>
    <name evidence="19" type="ORF">KFE25_011437</name>
</gene>
<dbReference type="GO" id="GO:0005794">
    <property type="term" value="C:Golgi apparatus"/>
    <property type="evidence" value="ECO:0007669"/>
    <property type="project" value="TreeGrafter"/>
</dbReference>
<dbReference type="EC" id="2.7.8.11" evidence="5 16"/>
<dbReference type="OrthoDB" id="10251079at2759"/>
<feature type="transmembrane region" description="Helical" evidence="18">
    <location>
        <begin position="12"/>
        <end position="29"/>
    </location>
</feature>
<evidence type="ECO:0000256" key="8">
    <source>
        <dbReference type="ARBA" id="ARBA00022692"/>
    </source>
</evidence>
<dbReference type="PROSITE" id="PS00379">
    <property type="entry name" value="CDP_ALCOHOL_P_TRANSF"/>
    <property type="match status" value="1"/>
</dbReference>
<protein>
    <recommendedName>
        <fullName evidence="5 16">CDP-diacylglycerol--inositol 3-phosphatidyltransferase</fullName>
        <ecNumber evidence="5 16">2.7.8.11</ecNumber>
    </recommendedName>
</protein>
<dbReference type="OMA" id="AQTYSEN"/>
<dbReference type="PANTHER" id="PTHR15362">
    <property type="entry name" value="PHOSPHATIDYLINOSITOL SYNTHASE"/>
    <property type="match status" value="1"/>
</dbReference>
<evidence type="ECO:0000256" key="5">
    <source>
        <dbReference type="ARBA" id="ARBA00013212"/>
    </source>
</evidence>
<dbReference type="InterPro" id="IPR014387">
    <property type="entry name" value="CDP_diag_ino_3_P_euk"/>
</dbReference>
<comment type="cofactor">
    <cofactor evidence="2">
        <name>Mg(2+)</name>
        <dbReference type="ChEBI" id="CHEBI:18420"/>
    </cofactor>
</comment>
<dbReference type="EMBL" id="JAGTXO010000031">
    <property type="protein sequence ID" value="KAG8460662.1"/>
    <property type="molecule type" value="Genomic_DNA"/>
</dbReference>
<evidence type="ECO:0000256" key="1">
    <source>
        <dbReference type="ARBA" id="ARBA00001936"/>
    </source>
</evidence>
<keyword evidence="10" id="KW-0460">Magnesium</keyword>
<evidence type="ECO:0000256" key="4">
    <source>
        <dbReference type="ARBA" id="ARBA00010441"/>
    </source>
</evidence>
<comment type="caution">
    <text evidence="19">The sequence shown here is derived from an EMBL/GenBank/DDBJ whole genome shotgun (WGS) entry which is preliminary data.</text>
</comment>
<dbReference type="Proteomes" id="UP000751190">
    <property type="component" value="Unassembled WGS sequence"/>
</dbReference>
<comment type="similarity">
    <text evidence="4 16 17">Belongs to the CDP-alcohol phosphatidyltransferase class-I family.</text>
</comment>
<evidence type="ECO:0000256" key="15">
    <source>
        <dbReference type="ARBA" id="ARBA00023264"/>
    </source>
</evidence>
<evidence type="ECO:0000256" key="3">
    <source>
        <dbReference type="ARBA" id="ARBA00004141"/>
    </source>
</evidence>
<evidence type="ECO:0000256" key="12">
    <source>
        <dbReference type="ARBA" id="ARBA00023098"/>
    </source>
</evidence>
<keyword evidence="20" id="KW-1185">Reference proteome</keyword>
<comment type="subcellular location">
    <subcellularLocation>
        <location evidence="3">Membrane</location>
        <topology evidence="3">Multi-pass membrane protein</topology>
    </subcellularLocation>
</comment>
<dbReference type="GO" id="GO:0016020">
    <property type="term" value="C:membrane"/>
    <property type="evidence" value="ECO:0007669"/>
    <property type="project" value="UniProtKB-SubCell"/>
</dbReference>
<organism evidence="19 20">
    <name type="scientific">Diacronema lutheri</name>
    <name type="common">Unicellular marine alga</name>
    <name type="synonym">Monochrysis lutheri</name>
    <dbReference type="NCBI Taxonomy" id="2081491"/>
    <lineage>
        <taxon>Eukaryota</taxon>
        <taxon>Haptista</taxon>
        <taxon>Haptophyta</taxon>
        <taxon>Pavlovophyceae</taxon>
        <taxon>Pavlovales</taxon>
        <taxon>Pavlovaceae</taxon>
        <taxon>Diacronema</taxon>
    </lineage>
</organism>
<feature type="transmembrane region" description="Helical" evidence="18">
    <location>
        <begin position="135"/>
        <end position="156"/>
    </location>
</feature>
<dbReference type="GO" id="GO:0003881">
    <property type="term" value="F:CDP-diacylglycerol-inositol 3-phosphatidyltransferase activity"/>
    <property type="evidence" value="ECO:0007669"/>
    <property type="project" value="UniProtKB-UniRule"/>
</dbReference>
<evidence type="ECO:0000256" key="7">
    <source>
        <dbReference type="ARBA" id="ARBA00022679"/>
    </source>
</evidence>
<keyword evidence="9" id="KW-0479">Metal-binding</keyword>
<dbReference type="GO" id="GO:0046872">
    <property type="term" value="F:metal ion binding"/>
    <property type="evidence" value="ECO:0007669"/>
    <property type="project" value="UniProtKB-KW"/>
</dbReference>
<dbReference type="InterPro" id="IPR043130">
    <property type="entry name" value="CDP-OH_PTrfase_TM_dom"/>
</dbReference>
<dbReference type="InterPro" id="IPR048254">
    <property type="entry name" value="CDP_ALCOHOL_P_TRANSF_CS"/>
</dbReference>
<feature type="transmembrane region" description="Helical" evidence="18">
    <location>
        <begin position="168"/>
        <end position="191"/>
    </location>
</feature>
<evidence type="ECO:0000256" key="17">
    <source>
        <dbReference type="RuleBase" id="RU003750"/>
    </source>
</evidence>
<evidence type="ECO:0000256" key="6">
    <source>
        <dbReference type="ARBA" id="ARBA00022516"/>
    </source>
</evidence>
<name>A0A8J5XBT6_DIALT</name>
<dbReference type="PIRSF" id="PIRSF000848">
    <property type="entry name" value="CDP_diag_ino_3_P"/>
    <property type="match status" value="1"/>
</dbReference>
<evidence type="ECO:0000256" key="16">
    <source>
        <dbReference type="PIRNR" id="PIRNR000848"/>
    </source>
</evidence>
<keyword evidence="8 18" id="KW-0812">Transmembrane</keyword>
<accession>A0A8J5XBT6</accession>
<keyword evidence="14 16" id="KW-0594">Phospholipid biosynthesis</keyword>
<comment type="catalytic activity">
    <reaction evidence="16">
        <text>a CDP-1,2-diacyl-sn-glycerol + myo-inositol = a 1,2-diacyl-sn-glycero-3-phospho-(1D-myo-inositol) + CMP + H(+)</text>
        <dbReference type="Rhea" id="RHEA:11580"/>
        <dbReference type="ChEBI" id="CHEBI:15378"/>
        <dbReference type="ChEBI" id="CHEBI:17268"/>
        <dbReference type="ChEBI" id="CHEBI:57880"/>
        <dbReference type="ChEBI" id="CHEBI:58332"/>
        <dbReference type="ChEBI" id="CHEBI:60377"/>
        <dbReference type="EC" id="2.7.8.11"/>
    </reaction>
</comment>
<keyword evidence="13 16" id="KW-0472">Membrane</keyword>
<dbReference type="Gene3D" id="1.20.120.1760">
    <property type="match status" value="1"/>
</dbReference>
<evidence type="ECO:0000256" key="13">
    <source>
        <dbReference type="ARBA" id="ARBA00023136"/>
    </source>
</evidence>
<dbReference type="PANTHER" id="PTHR15362:SF4">
    <property type="entry name" value="CDP-DIACYLGLYCEROL--INOSITOL 3-PHOSPHATIDYLTRANSFERASE"/>
    <property type="match status" value="1"/>
</dbReference>
<keyword evidence="11 18" id="KW-1133">Transmembrane helix</keyword>